<sequence>AVIISYKRILGTKVVPFFKHKMNLLVCEAVIRREIMNKVLKTSVTALVELNMLKNFTGTLLLQAL</sequence>
<reference evidence="1" key="1">
    <citation type="submission" date="2018-11" db="EMBL/GenBank/DDBJ databases">
        <authorList>
            <consortium name="Genoscope - CEA"/>
            <person name="William W."/>
        </authorList>
    </citation>
    <scope>NUCLEOTIDE SEQUENCE</scope>
</reference>
<evidence type="ECO:0000313" key="1">
    <source>
        <dbReference type="EMBL" id="VDD26239.1"/>
    </source>
</evidence>
<name>A0A3P6E471_BRACM</name>
<feature type="non-terminal residue" evidence="1">
    <location>
        <position position="1"/>
    </location>
</feature>
<proteinExistence type="predicted"/>
<dbReference type="EMBL" id="LR031678">
    <property type="protein sequence ID" value="VDD26239.1"/>
    <property type="molecule type" value="Genomic_DNA"/>
</dbReference>
<gene>
    <name evidence="1" type="ORF">BRASC141T45617Z</name>
</gene>
<organism evidence="1">
    <name type="scientific">Brassica campestris</name>
    <name type="common">Field mustard</name>
    <dbReference type="NCBI Taxonomy" id="3711"/>
    <lineage>
        <taxon>Eukaryota</taxon>
        <taxon>Viridiplantae</taxon>
        <taxon>Streptophyta</taxon>
        <taxon>Embryophyta</taxon>
        <taxon>Tracheophyta</taxon>
        <taxon>Spermatophyta</taxon>
        <taxon>Magnoliopsida</taxon>
        <taxon>eudicotyledons</taxon>
        <taxon>Gunneridae</taxon>
        <taxon>Pentapetalae</taxon>
        <taxon>rosids</taxon>
        <taxon>malvids</taxon>
        <taxon>Brassicales</taxon>
        <taxon>Brassicaceae</taxon>
        <taxon>Brassiceae</taxon>
        <taxon>Brassica</taxon>
    </lineage>
</organism>
<accession>A0A3P6E471</accession>
<dbReference type="AlphaFoldDB" id="A0A3P6E471"/>
<protein>
    <submittedName>
        <fullName evidence="1">Uncharacterized protein</fullName>
    </submittedName>
</protein>